<keyword evidence="3" id="KW-0964">Secreted</keyword>
<dbReference type="InterPro" id="IPR001087">
    <property type="entry name" value="GDSL"/>
</dbReference>
<dbReference type="GO" id="GO:0016042">
    <property type="term" value="P:lipid catabolic process"/>
    <property type="evidence" value="ECO:0007669"/>
    <property type="project" value="UniProtKB-KW"/>
</dbReference>
<name>A0A5J9VMY0_9POAL</name>
<dbReference type="InterPro" id="IPR051238">
    <property type="entry name" value="GDSL_esterase/lipase"/>
</dbReference>
<dbReference type="AlphaFoldDB" id="A0A5J9VMY0"/>
<keyword evidence="7" id="KW-0443">Lipid metabolism</keyword>
<dbReference type="PANTHER" id="PTHR45650:SF8">
    <property type="entry name" value="GDSL ESTERASE_LIPASE"/>
    <property type="match status" value="1"/>
</dbReference>
<evidence type="ECO:0008006" key="10">
    <source>
        <dbReference type="Google" id="ProtNLM"/>
    </source>
</evidence>
<keyword evidence="4" id="KW-0732">Signal</keyword>
<dbReference type="Pfam" id="PF00657">
    <property type="entry name" value="Lipase_GDSL"/>
    <property type="match status" value="1"/>
</dbReference>
<comment type="caution">
    <text evidence="8">The sequence shown here is derived from an EMBL/GenBank/DDBJ whole genome shotgun (WGS) entry which is preliminary data.</text>
</comment>
<feature type="non-terminal residue" evidence="8">
    <location>
        <position position="1"/>
    </location>
</feature>
<evidence type="ECO:0000256" key="1">
    <source>
        <dbReference type="ARBA" id="ARBA00004613"/>
    </source>
</evidence>
<comment type="similarity">
    <text evidence="2">Belongs to the 'GDSL' lipolytic enzyme family.</text>
</comment>
<evidence type="ECO:0000256" key="7">
    <source>
        <dbReference type="ARBA" id="ARBA00023098"/>
    </source>
</evidence>
<comment type="subcellular location">
    <subcellularLocation>
        <location evidence="1">Secreted</location>
    </subcellularLocation>
</comment>
<organism evidence="8 9">
    <name type="scientific">Eragrostis curvula</name>
    <name type="common">weeping love grass</name>
    <dbReference type="NCBI Taxonomy" id="38414"/>
    <lineage>
        <taxon>Eukaryota</taxon>
        <taxon>Viridiplantae</taxon>
        <taxon>Streptophyta</taxon>
        <taxon>Embryophyta</taxon>
        <taxon>Tracheophyta</taxon>
        <taxon>Spermatophyta</taxon>
        <taxon>Magnoliopsida</taxon>
        <taxon>Liliopsida</taxon>
        <taxon>Poales</taxon>
        <taxon>Poaceae</taxon>
        <taxon>PACMAD clade</taxon>
        <taxon>Chloridoideae</taxon>
        <taxon>Eragrostideae</taxon>
        <taxon>Eragrostidinae</taxon>
        <taxon>Eragrostis</taxon>
    </lineage>
</organism>
<protein>
    <recommendedName>
        <fullName evidence="10">GDSL esterase/lipase</fullName>
    </recommendedName>
</protein>
<gene>
    <name evidence="8" type="ORF">EJB05_18908</name>
</gene>
<keyword evidence="6" id="KW-0442">Lipid degradation</keyword>
<proteinExistence type="inferred from homology"/>
<evidence type="ECO:0000256" key="6">
    <source>
        <dbReference type="ARBA" id="ARBA00022963"/>
    </source>
</evidence>
<dbReference type="EMBL" id="RWGY01000009">
    <property type="protein sequence ID" value="TVU36951.1"/>
    <property type="molecule type" value="Genomic_DNA"/>
</dbReference>
<dbReference type="CDD" id="cd01837">
    <property type="entry name" value="SGNH_plant_lipase_like"/>
    <property type="match status" value="1"/>
</dbReference>
<evidence type="ECO:0000256" key="2">
    <source>
        <dbReference type="ARBA" id="ARBA00008668"/>
    </source>
</evidence>
<evidence type="ECO:0000256" key="5">
    <source>
        <dbReference type="ARBA" id="ARBA00022801"/>
    </source>
</evidence>
<dbReference type="Proteomes" id="UP000324897">
    <property type="component" value="Unassembled WGS sequence"/>
</dbReference>
<dbReference type="OrthoDB" id="1600564at2759"/>
<keyword evidence="9" id="KW-1185">Reference proteome</keyword>
<evidence type="ECO:0000313" key="8">
    <source>
        <dbReference type="EMBL" id="TVU36951.1"/>
    </source>
</evidence>
<dbReference type="SUPFAM" id="SSF52266">
    <property type="entry name" value="SGNH hydrolase"/>
    <property type="match status" value="1"/>
</dbReference>
<dbReference type="Gramene" id="TVU36951">
    <property type="protein sequence ID" value="TVU36951"/>
    <property type="gene ID" value="EJB05_18908"/>
</dbReference>
<dbReference type="InterPro" id="IPR036514">
    <property type="entry name" value="SGNH_hydro_sf"/>
</dbReference>
<reference evidence="8 9" key="1">
    <citation type="journal article" date="2019" name="Sci. Rep.">
        <title>A high-quality genome of Eragrostis curvula grass provides insights into Poaceae evolution and supports new strategies to enhance forage quality.</title>
        <authorList>
            <person name="Carballo J."/>
            <person name="Santos B.A.C.M."/>
            <person name="Zappacosta D."/>
            <person name="Garbus I."/>
            <person name="Selva J.P."/>
            <person name="Gallo C.A."/>
            <person name="Diaz A."/>
            <person name="Albertini E."/>
            <person name="Caccamo M."/>
            <person name="Echenique V."/>
        </authorList>
    </citation>
    <scope>NUCLEOTIDE SEQUENCE [LARGE SCALE GENOMIC DNA]</scope>
    <source>
        <strain evidence="9">cv. Victoria</strain>
        <tissue evidence="8">Leaf</tissue>
    </source>
</reference>
<accession>A0A5J9VMY0</accession>
<evidence type="ECO:0000256" key="3">
    <source>
        <dbReference type="ARBA" id="ARBA00022525"/>
    </source>
</evidence>
<evidence type="ECO:0000256" key="4">
    <source>
        <dbReference type="ARBA" id="ARBA00022729"/>
    </source>
</evidence>
<dbReference type="Gene3D" id="3.40.50.1110">
    <property type="entry name" value="SGNH hydrolase"/>
    <property type="match status" value="1"/>
</dbReference>
<dbReference type="PANTHER" id="PTHR45650">
    <property type="entry name" value="GDSL-LIKE LIPASE/ACYLHYDROLASE-RELATED"/>
    <property type="match status" value="1"/>
</dbReference>
<evidence type="ECO:0000313" key="9">
    <source>
        <dbReference type="Proteomes" id="UP000324897"/>
    </source>
</evidence>
<dbReference type="GO" id="GO:0016788">
    <property type="term" value="F:hydrolase activity, acting on ester bonds"/>
    <property type="evidence" value="ECO:0007669"/>
    <property type="project" value="InterPro"/>
</dbReference>
<sequence length="426" mass="45738">MACRQAGKPVQLPASSLVTCISCMLSRREIFQLRASHIKLRTLIVQHASTQKPLDMGQSGGGNAVACCTLLLLLLGAAAVQTAQAQVVPALFVFGDSLVDDGNNNALASALAKANYFPYGLDFLGGAPTGRFCNGKTVVDALCDLLGLEYLPPYTSTGQDVSPSLLGGVNYASAAGGILDETGQHLGERFSLSQQVLNLETSLDAIRSQLSYPSSSYEQFLARSIAVMVVGSNDYINNYLLTSLYDSAAKYNPQDFATLLITHYTRQILALYSLGLRKFLLAGVGPLGCIPCLRALSGQGQCAEQVNQMVGFFNQGLRSLVDQLNADHPDAAFTVGNTFDAVQDMIRSPGSYGFTTVDSGCCGLGRNRGQILCLPLMQPCDARDQYLFWDAYHPTQATNILLAQAAFNGTQDRVYPFNLQQLVNKP</sequence>
<dbReference type="InterPro" id="IPR035669">
    <property type="entry name" value="SGNH_plant_lipase-like"/>
</dbReference>
<keyword evidence="5" id="KW-0378">Hydrolase</keyword>
<dbReference type="GO" id="GO:0005576">
    <property type="term" value="C:extracellular region"/>
    <property type="evidence" value="ECO:0007669"/>
    <property type="project" value="UniProtKB-SubCell"/>
</dbReference>